<dbReference type="Proteomes" id="UP000011777">
    <property type="component" value="Unassembled WGS sequence"/>
</dbReference>
<comment type="subcellular location">
    <subcellularLocation>
        <location evidence="1">Secreted</location>
        <location evidence="1">Cell wall</location>
    </subcellularLocation>
</comment>
<protein>
    <recommendedName>
        <fullName evidence="6">Hyphally-regulated cell wall protein N-terminal domain-containing protein</fullName>
    </recommendedName>
</protein>
<evidence type="ECO:0000256" key="2">
    <source>
        <dbReference type="ARBA" id="ARBA00022512"/>
    </source>
</evidence>
<keyword evidence="4" id="KW-0732">Signal</keyword>
<evidence type="ECO:0000259" key="6">
    <source>
        <dbReference type="Pfam" id="PF11765"/>
    </source>
</evidence>
<proteinExistence type="predicted"/>
<name>M3J6P7_CANMX</name>
<dbReference type="GO" id="GO:0009277">
    <property type="term" value="C:fungal-type cell wall"/>
    <property type="evidence" value="ECO:0007669"/>
    <property type="project" value="UniProtKB-ARBA"/>
</dbReference>
<dbReference type="Pfam" id="PF11765">
    <property type="entry name" value="Hyphal_reg_CWP"/>
    <property type="match status" value="1"/>
</dbReference>
<keyword evidence="8" id="KW-1185">Reference proteome</keyword>
<evidence type="ECO:0000256" key="3">
    <source>
        <dbReference type="ARBA" id="ARBA00022525"/>
    </source>
</evidence>
<evidence type="ECO:0000256" key="4">
    <source>
        <dbReference type="ARBA" id="ARBA00022729"/>
    </source>
</evidence>
<evidence type="ECO:0000313" key="8">
    <source>
        <dbReference type="Proteomes" id="UP000011777"/>
    </source>
</evidence>
<dbReference type="EMBL" id="AOGT01001386">
    <property type="protein sequence ID" value="EMG47738.1"/>
    <property type="molecule type" value="Genomic_DNA"/>
</dbReference>
<reference evidence="7 8" key="1">
    <citation type="submission" date="2013-02" db="EMBL/GenBank/DDBJ databases">
        <title>Genome sequence of Candida maltosa Xu316, a potential industrial strain for xylitol and ethanol production.</title>
        <authorList>
            <person name="Yu J."/>
            <person name="Wang Q."/>
            <person name="Geng X."/>
            <person name="Bao W."/>
            <person name="He P."/>
            <person name="Cai J."/>
        </authorList>
    </citation>
    <scope>NUCLEOTIDE SEQUENCE [LARGE SCALE GENOMIC DNA]</scope>
    <source>
        <strain evidence="8">Xu316</strain>
    </source>
</reference>
<comment type="caution">
    <text evidence="7">The sequence shown here is derived from an EMBL/GenBank/DDBJ whole genome shotgun (WGS) entry which is preliminary data.</text>
</comment>
<dbReference type="HOGENOM" id="CLU_006199_3_0_1"/>
<feature type="domain" description="Hyphally-regulated cell wall protein N-terminal" evidence="6">
    <location>
        <begin position="3"/>
        <end position="265"/>
    </location>
</feature>
<evidence type="ECO:0000256" key="5">
    <source>
        <dbReference type="ARBA" id="ARBA00023180"/>
    </source>
</evidence>
<keyword evidence="3" id="KW-0964">Secreted</keyword>
<dbReference type="AlphaFoldDB" id="M3J6P7"/>
<keyword evidence="5" id="KW-0325">Glycoprotein</keyword>
<dbReference type="InterPro" id="IPR021031">
    <property type="entry name" value="Hyphal-reg_cell_wall_N"/>
</dbReference>
<feature type="non-terminal residue" evidence="7">
    <location>
        <position position="1"/>
    </location>
</feature>
<dbReference type="STRING" id="1245528.M3J6P7"/>
<keyword evidence="2" id="KW-0134">Cell wall</keyword>
<sequence length="276" mass="30012">HAATNIDITEDTINKGLNQTTVDNVRVQAGVYWSLDDVSKLKILGNLENYGELYVTSAAKKSEALDISGESVFYNEGIALFDSTGSENKSSRYEFSGTGFQNFGDVYFGTSGNDTSPETLLAGSTWINYGTLNVFKNGTSDVRGRLSLGRSGLLVQNYGQICLYNHHYTQLELLQGGGCITLHNNSRIELDCDSGADTQVVVLADSKSELVVSGYSKCTVKVVGYGNGNKLMLSDAISSSSIDYDAQSGILTLKTKYYATCFDIGFFMQLHHHTQT</sequence>
<gene>
    <name evidence="7" type="ORF">G210_1811</name>
</gene>
<accession>M3J6P7</accession>
<organism evidence="7 8">
    <name type="scientific">Candida maltosa (strain Xu316)</name>
    <name type="common">Yeast</name>
    <dbReference type="NCBI Taxonomy" id="1245528"/>
    <lineage>
        <taxon>Eukaryota</taxon>
        <taxon>Fungi</taxon>
        <taxon>Dikarya</taxon>
        <taxon>Ascomycota</taxon>
        <taxon>Saccharomycotina</taxon>
        <taxon>Pichiomycetes</taxon>
        <taxon>Debaryomycetaceae</taxon>
        <taxon>Candida/Lodderomyces clade</taxon>
        <taxon>Candida</taxon>
    </lineage>
</organism>
<evidence type="ECO:0000256" key="1">
    <source>
        <dbReference type="ARBA" id="ARBA00004191"/>
    </source>
</evidence>
<evidence type="ECO:0000313" key="7">
    <source>
        <dbReference type="EMBL" id="EMG47738.1"/>
    </source>
</evidence>